<protein>
    <submittedName>
        <fullName evidence="1">Uncharacterized protein</fullName>
    </submittedName>
</protein>
<organism evidence="1 2">
    <name type="scientific">Cryptococcus amylolentus CBS 6039</name>
    <dbReference type="NCBI Taxonomy" id="1295533"/>
    <lineage>
        <taxon>Eukaryota</taxon>
        <taxon>Fungi</taxon>
        <taxon>Dikarya</taxon>
        <taxon>Basidiomycota</taxon>
        <taxon>Agaricomycotina</taxon>
        <taxon>Tremellomycetes</taxon>
        <taxon>Tremellales</taxon>
        <taxon>Cryptococcaceae</taxon>
        <taxon>Cryptococcus</taxon>
    </lineage>
</organism>
<sequence length="126" mass="14222">MSLDLSRFPPNSSAPEDRVSRIVTRENMETAGIYEDYKKTFGETVSVQMGAITPEGDFSSFFRGNPKFVVDKNTMTDSLIVLNDYEEFLNSQEYDMSTVVDAREWAEAWDDDSSSEEGYGDKTPTS</sequence>
<dbReference type="Proteomes" id="UP000094065">
    <property type="component" value="Unassembled WGS sequence"/>
</dbReference>
<dbReference type="AlphaFoldDB" id="A0A1E3H9Q6"/>
<dbReference type="RefSeq" id="XP_018988991.1">
    <property type="nucleotide sequence ID" value="XM_019143327.1"/>
</dbReference>
<name>A0A1E3H9Q6_9TREE</name>
<dbReference type="GeneID" id="30159754"/>
<dbReference type="OrthoDB" id="10430421at2759"/>
<reference evidence="1 2" key="1">
    <citation type="submission" date="2016-06" db="EMBL/GenBank/DDBJ databases">
        <title>Evolution of pathogenesis and genome organization in the Tremellales.</title>
        <authorList>
            <person name="Cuomo C."/>
            <person name="Litvintseva A."/>
            <person name="Heitman J."/>
            <person name="Chen Y."/>
            <person name="Sun S."/>
            <person name="Springer D."/>
            <person name="Dromer F."/>
            <person name="Young S."/>
            <person name="Zeng Q."/>
            <person name="Chapman S."/>
            <person name="Gujja S."/>
            <person name="Saif S."/>
            <person name="Birren B."/>
        </authorList>
    </citation>
    <scope>NUCLEOTIDE SEQUENCE [LARGE SCALE GENOMIC DNA]</scope>
    <source>
        <strain evidence="1 2">CBS 6039</strain>
    </source>
</reference>
<dbReference type="EMBL" id="AWGJ01000014">
    <property type="protein sequence ID" value="ODN73050.1"/>
    <property type="molecule type" value="Genomic_DNA"/>
</dbReference>
<evidence type="ECO:0000313" key="1">
    <source>
        <dbReference type="EMBL" id="ODN73050.1"/>
    </source>
</evidence>
<evidence type="ECO:0000313" key="2">
    <source>
        <dbReference type="Proteomes" id="UP000094065"/>
    </source>
</evidence>
<keyword evidence="2" id="KW-1185">Reference proteome</keyword>
<gene>
    <name evidence="1" type="ORF">L202_08445</name>
</gene>
<accession>A0A1E3H9Q6</accession>
<proteinExistence type="predicted"/>
<comment type="caution">
    <text evidence="1">The sequence shown here is derived from an EMBL/GenBank/DDBJ whole genome shotgun (WGS) entry which is preliminary data.</text>
</comment>